<dbReference type="AlphaFoldDB" id="A0A0L6V749"/>
<evidence type="ECO:0000313" key="9">
    <source>
        <dbReference type="EMBL" id="KNZ56332.1"/>
    </source>
</evidence>
<comment type="catalytic activity">
    <reaction evidence="6">
        <text>S-methyl-5'-thioadenosine + phosphate = 5-(methylsulfanyl)-alpha-D-ribose 1-phosphate + adenine</text>
        <dbReference type="Rhea" id="RHEA:11852"/>
        <dbReference type="ChEBI" id="CHEBI:16708"/>
        <dbReference type="ChEBI" id="CHEBI:17509"/>
        <dbReference type="ChEBI" id="CHEBI:43474"/>
        <dbReference type="ChEBI" id="CHEBI:58533"/>
        <dbReference type="EC" id="2.4.2.28"/>
    </reaction>
</comment>
<proteinExistence type="inferred from homology"/>
<dbReference type="InterPro" id="IPR018099">
    <property type="entry name" value="Purine_phosphorylase-2_CS"/>
</dbReference>
<dbReference type="HAMAP" id="MF_01963">
    <property type="entry name" value="MTAP"/>
    <property type="match status" value="1"/>
</dbReference>
<keyword evidence="10" id="KW-1185">Reference proteome</keyword>
<feature type="binding site" evidence="6">
    <location>
        <position position="226"/>
    </location>
    <ligand>
        <name>substrate</name>
    </ligand>
</feature>
<dbReference type="EC" id="2.4.2.28" evidence="6"/>
<dbReference type="GO" id="GO:0005829">
    <property type="term" value="C:cytosol"/>
    <property type="evidence" value="ECO:0007669"/>
    <property type="project" value="TreeGrafter"/>
</dbReference>
<feature type="site" description="Important for substrate specificity" evidence="6">
    <location>
        <position position="263"/>
    </location>
</feature>
<dbReference type="GO" id="GO:0006166">
    <property type="term" value="P:purine ribonucleoside salvage"/>
    <property type="evidence" value="ECO:0007669"/>
    <property type="project" value="UniProtKB-KW"/>
</dbReference>
<evidence type="ECO:0000256" key="5">
    <source>
        <dbReference type="ARBA" id="ARBA00023242"/>
    </source>
</evidence>
<evidence type="ECO:0000313" key="10">
    <source>
        <dbReference type="Proteomes" id="UP000037035"/>
    </source>
</evidence>
<dbReference type="PANTHER" id="PTHR42679:SF2">
    <property type="entry name" value="S-METHYL-5'-THIOADENOSINE PHOSPHORYLASE"/>
    <property type="match status" value="1"/>
</dbReference>
<dbReference type="EMBL" id="LAVV01007317">
    <property type="protein sequence ID" value="KNZ56332.1"/>
    <property type="molecule type" value="Genomic_DNA"/>
</dbReference>
<dbReference type="GO" id="GO:0019509">
    <property type="term" value="P:L-methionine salvage from methylthioadenosine"/>
    <property type="evidence" value="ECO:0007669"/>
    <property type="project" value="UniProtKB-UniRule"/>
</dbReference>
<feature type="site" description="Important for substrate specificity" evidence="6">
    <location>
        <position position="208"/>
    </location>
</feature>
<dbReference type="SUPFAM" id="SSF53167">
    <property type="entry name" value="Purine and uridine phosphorylases"/>
    <property type="match status" value="1"/>
</dbReference>
<evidence type="ECO:0000256" key="3">
    <source>
        <dbReference type="ARBA" id="ARBA00022679"/>
    </source>
</evidence>
<feature type="binding site" evidence="6">
    <location>
        <begin position="118"/>
        <end position="119"/>
    </location>
    <ligand>
        <name>phosphate</name>
        <dbReference type="ChEBI" id="CHEBI:43474"/>
    </ligand>
</feature>
<evidence type="ECO:0000256" key="4">
    <source>
        <dbReference type="ARBA" id="ARBA00022726"/>
    </source>
</evidence>
<evidence type="ECO:0000256" key="1">
    <source>
        <dbReference type="ARBA" id="ARBA00022490"/>
    </source>
</evidence>
<dbReference type="UniPathway" id="UPA00904">
    <property type="reaction ID" value="UER00873"/>
</dbReference>
<feature type="binding site" evidence="6">
    <location>
        <position position="227"/>
    </location>
    <ligand>
        <name>phosphate</name>
        <dbReference type="ChEBI" id="CHEBI:43474"/>
    </ligand>
</feature>
<keyword evidence="2 6" id="KW-0328">Glycosyltransferase</keyword>
<dbReference type="STRING" id="27349.A0A0L6V749"/>
<sequence length="331" mass="36086">MAAQSGPARLSPLETNPRLPFSSSSTTHPHVWTRTPCVIGGSGLYKLEGIEPVESLNIYTPWGSPSSPITIFKLPSGTVVAFLARHGLSHQFNPSEVPSQANIAALKKIGCQVIVAFSAVGSLREEIRPRDIVVPTQIIDRTKSLRPSTFFQGLGVVAHAMFGEPFDTELTHLVTKSIKEAVTDFPPEDQIDVHTNKVVVCMEGPAFSTRAESNMYRTLGGDLINMSVLPEAKLAREAELSYVLIAQITDYDAWRITEESVTVAEVMATIAANVSVSNKLTLTILDQVHNALAKGDLKTCKGTMQHSVMTKMEMISEDAKKTLSFILPYYS</sequence>
<dbReference type="InterPro" id="IPR035994">
    <property type="entry name" value="Nucleoside_phosphorylase_sf"/>
</dbReference>
<organism evidence="9 10">
    <name type="scientific">Puccinia sorghi</name>
    <dbReference type="NCBI Taxonomy" id="27349"/>
    <lineage>
        <taxon>Eukaryota</taxon>
        <taxon>Fungi</taxon>
        <taxon>Dikarya</taxon>
        <taxon>Basidiomycota</taxon>
        <taxon>Pucciniomycotina</taxon>
        <taxon>Pucciniomycetes</taxon>
        <taxon>Pucciniales</taxon>
        <taxon>Pucciniaceae</taxon>
        <taxon>Puccinia</taxon>
    </lineage>
</organism>
<dbReference type="Proteomes" id="UP000037035">
    <property type="component" value="Unassembled WGS sequence"/>
</dbReference>
<feature type="region of interest" description="Disordered" evidence="7">
    <location>
        <begin position="1"/>
        <end position="28"/>
    </location>
</feature>
<accession>A0A0L6V749</accession>
<feature type="binding site" evidence="6">
    <location>
        <begin position="250"/>
        <end position="252"/>
    </location>
    <ligand>
        <name>substrate</name>
    </ligand>
</feature>
<dbReference type="PANTHER" id="PTHR42679">
    <property type="entry name" value="S-METHYL-5'-THIOADENOSINE PHOSPHORYLASE"/>
    <property type="match status" value="1"/>
</dbReference>
<dbReference type="InterPro" id="IPR000845">
    <property type="entry name" value="Nucleoside_phosphorylase_d"/>
</dbReference>
<dbReference type="OrthoDB" id="431409at2759"/>
<comment type="subcellular location">
    <subcellularLocation>
        <location evidence="6">Cytoplasm</location>
    </subcellularLocation>
    <subcellularLocation>
        <location evidence="6">Nucleus</location>
    </subcellularLocation>
</comment>
<dbReference type="InterPro" id="IPR010044">
    <property type="entry name" value="MTAP"/>
</dbReference>
<comment type="pathway">
    <text evidence="6">Amino-acid biosynthesis; L-methionine biosynthesis via salvage pathway; S-methyl-5-thio-alpha-D-ribose 1-phosphate from S-methyl-5'-thioadenosine (phosphorylase route): step 1/1.</text>
</comment>
<dbReference type="GO" id="GO:0005634">
    <property type="term" value="C:nucleus"/>
    <property type="evidence" value="ECO:0007669"/>
    <property type="project" value="UniProtKB-SubCell"/>
</dbReference>
<dbReference type="PROSITE" id="PS01240">
    <property type="entry name" value="PNP_MTAP_2"/>
    <property type="match status" value="1"/>
</dbReference>
<comment type="function">
    <text evidence="6">Catalyzes the reversible phosphorylation of S-methyl-5'-thioadenosine (MTA) to adenine and 5-methylthioribose-1-phosphate. Involved in the breakdown of MTA, a major by-product of polyamine biosynthesis. Responsible for the first step in the methionine salvage pathway after MTA has been generated from S-adenosylmethionine. Has broad substrate specificity with 6-aminopurine nucleosides as preferred substrates.</text>
</comment>
<keyword evidence="4 6" id="KW-0660">Purine salvage</keyword>
<feature type="binding site" evidence="6">
    <location>
        <position position="42"/>
    </location>
    <ligand>
        <name>phosphate</name>
        <dbReference type="ChEBI" id="CHEBI:43474"/>
    </ligand>
</feature>
<dbReference type="Pfam" id="PF01048">
    <property type="entry name" value="PNP_UDP_1"/>
    <property type="match status" value="1"/>
</dbReference>
<keyword evidence="5 6" id="KW-0539">Nucleus</keyword>
<dbReference type="Gene3D" id="3.40.50.1580">
    <property type="entry name" value="Nucleoside phosphorylase domain"/>
    <property type="match status" value="1"/>
</dbReference>
<evidence type="ECO:0000259" key="8">
    <source>
        <dbReference type="Pfam" id="PF01048"/>
    </source>
</evidence>
<keyword evidence="1 6" id="KW-0963">Cytoplasm</keyword>
<comment type="caution">
    <text evidence="9">The sequence shown here is derived from an EMBL/GenBank/DDBJ whole genome shotgun (WGS) entry which is preliminary data.</text>
</comment>
<gene>
    <name evidence="9" type="ORF">VP01_2432g4</name>
</gene>
<reference evidence="9 10" key="1">
    <citation type="submission" date="2015-08" db="EMBL/GenBank/DDBJ databases">
        <title>Next Generation Sequencing and Analysis of the Genome of Puccinia sorghi L Schw, the Causal Agent of Maize Common Rust.</title>
        <authorList>
            <person name="Rochi L."/>
            <person name="Burguener G."/>
            <person name="Darino M."/>
            <person name="Turjanski A."/>
            <person name="Kreff E."/>
            <person name="Dieguez M.J."/>
            <person name="Sacco F."/>
        </authorList>
    </citation>
    <scope>NUCLEOTIDE SEQUENCE [LARGE SCALE GENOMIC DNA]</scope>
    <source>
        <strain evidence="9 10">RO10H11247</strain>
    </source>
</reference>
<dbReference type="VEuPathDB" id="FungiDB:VP01_2432g4"/>
<comment type="subunit">
    <text evidence="6">Homotrimer.</text>
</comment>
<comment type="similarity">
    <text evidence="6">Belongs to the PNP/MTAP phosphorylase family. MTAP subfamily.</text>
</comment>
<evidence type="ECO:0000256" key="7">
    <source>
        <dbReference type="SAM" id="MobiDB-lite"/>
    </source>
</evidence>
<name>A0A0L6V749_9BASI</name>
<dbReference type="GO" id="GO:0017061">
    <property type="term" value="F:S-methyl-5-thioadenosine phosphorylase activity"/>
    <property type="evidence" value="ECO:0007669"/>
    <property type="project" value="UniProtKB-UniRule"/>
</dbReference>
<dbReference type="FunFam" id="3.40.50.1580:FF:000008">
    <property type="entry name" value="S-methyl-5'-thioadenosine phosphorylase"/>
    <property type="match status" value="1"/>
</dbReference>
<feature type="binding site" evidence="6">
    <location>
        <begin position="85"/>
        <end position="86"/>
    </location>
    <ligand>
        <name>phosphate</name>
        <dbReference type="ChEBI" id="CHEBI:43474"/>
    </ligand>
</feature>
<keyword evidence="3 6" id="KW-0808">Transferase</keyword>
<evidence type="ECO:0000256" key="6">
    <source>
        <dbReference type="HAMAP-Rule" id="MF_03155"/>
    </source>
</evidence>
<dbReference type="CDD" id="cd09010">
    <property type="entry name" value="MTAP_SsMTAPII_like_MTIP"/>
    <property type="match status" value="1"/>
</dbReference>
<protein>
    <recommendedName>
        <fullName evidence="6">S-methyl-5'-thioadenosine phosphorylase</fullName>
        <ecNumber evidence="6">2.4.2.28</ecNumber>
    </recommendedName>
    <alternativeName>
        <fullName evidence="6">5'-methylthioadenosine phosphorylase</fullName>
        <shortName evidence="6">MTA phosphorylase</shortName>
        <shortName evidence="6">MTAP</shortName>
        <shortName evidence="6">MTAPase</shortName>
    </alternativeName>
</protein>
<feature type="domain" description="Nucleoside phosphorylase" evidence="8">
    <location>
        <begin position="37"/>
        <end position="285"/>
    </location>
</feature>
<evidence type="ECO:0000256" key="2">
    <source>
        <dbReference type="ARBA" id="ARBA00022676"/>
    </source>
</evidence>